<comment type="caution">
    <text evidence="1">The sequence shown here is derived from an EMBL/GenBank/DDBJ whole genome shotgun (WGS) entry which is preliminary data.</text>
</comment>
<organism evidence="1 2">
    <name type="scientific">Evansella tamaricis</name>
    <dbReference type="NCBI Taxonomy" id="2069301"/>
    <lineage>
        <taxon>Bacteria</taxon>
        <taxon>Bacillati</taxon>
        <taxon>Bacillota</taxon>
        <taxon>Bacilli</taxon>
        <taxon>Bacillales</taxon>
        <taxon>Bacillaceae</taxon>
        <taxon>Evansella</taxon>
    </lineage>
</organism>
<name>A0ABS6JJP2_9BACI</name>
<keyword evidence="2" id="KW-1185">Reference proteome</keyword>
<protein>
    <submittedName>
        <fullName evidence="1">DUF2164 domain-containing protein</fullName>
    </submittedName>
</protein>
<accession>A0ABS6JJP2</accession>
<sequence length="84" mass="9776">MLYKQFSNETKNQILSQLKDYFQEERLEEIGDLAAENILDFISKEIGPYFYNQGVKDAKGVCEEKLINLEEDILSLERPTGSRK</sequence>
<reference evidence="1 2" key="1">
    <citation type="submission" date="2021-06" db="EMBL/GenBank/DDBJ databases">
        <title>Bacillus sp. RD4P76, an endophyte from a halophyte.</title>
        <authorList>
            <person name="Sun J.-Q."/>
        </authorList>
    </citation>
    <scope>NUCLEOTIDE SEQUENCE [LARGE SCALE GENOMIC DNA]</scope>
    <source>
        <strain evidence="1 2">CGMCC 1.15917</strain>
    </source>
</reference>
<gene>
    <name evidence="1" type="ORF">KS419_19250</name>
</gene>
<dbReference type="Pfam" id="PF09932">
    <property type="entry name" value="DUF2164"/>
    <property type="match status" value="1"/>
</dbReference>
<proteinExistence type="predicted"/>
<evidence type="ECO:0000313" key="1">
    <source>
        <dbReference type="EMBL" id="MBU9713871.1"/>
    </source>
</evidence>
<evidence type="ECO:0000313" key="2">
    <source>
        <dbReference type="Proteomes" id="UP000784880"/>
    </source>
</evidence>
<dbReference type="InterPro" id="IPR018680">
    <property type="entry name" value="DUF2164"/>
</dbReference>
<dbReference type="EMBL" id="JAHQCS010000154">
    <property type="protein sequence ID" value="MBU9713871.1"/>
    <property type="molecule type" value="Genomic_DNA"/>
</dbReference>
<dbReference type="Proteomes" id="UP000784880">
    <property type="component" value="Unassembled WGS sequence"/>
</dbReference>